<accession>A0A846W2S3</accession>
<gene>
    <name evidence="1" type="ORF">HGA10_09285</name>
</gene>
<dbReference type="RefSeq" id="WP_067643654.1">
    <property type="nucleotide sequence ID" value="NZ_JAAXOM010000002.1"/>
</dbReference>
<comment type="caution">
    <text evidence="1">The sequence shown here is derived from an EMBL/GenBank/DDBJ whole genome shotgun (WGS) entry which is preliminary data.</text>
</comment>
<reference evidence="1 2" key="1">
    <citation type="submission" date="2020-04" db="EMBL/GenBank/DDBJ databases">
        <title>MicrobeNet Type strains.</title>
        <authorList>
            <person name="Nicholson A.C."/>
        </authorList>
    </citation>
    <scope>NUCLEOTIDE SEQUENCE [LARGE SCALE GENOMIC DNA]</scope>
    <source>
        <strain evidence="1 2">DSM 44960</strain>
    </source>
</reference>
<evidence type="ECO:0000313" key="1">
    <source>
        <dbReference type="EMBL" id="NKX87502.1"/>
    </source>
</evidence>
<name>A0A846W2S3_9NOCA</name>
<dbReference type="AlphaFoldDB" id="A0A846W2S3"/>
<keyword evidence="2" id="KW-1185">Reference proteome</keyword>
<evidence type="ECO:0000313" key="2">
    <source>
        <dbReference type="Proteomes" id="UP000572007"/>
    </source>
</evidence>
<organism evidence="1 2">
    <name type="scientific">Nocardia coubleae</name>
    <dbReference type="NCBI Taxonomy" id="356147"/>
    <lineage>
        <taxon>Bacteria</taxon>
        <taxon>Bacillati</taxon>
        <taxon>Actinomycetota</taxon>
        <taxon>Actinomycetes</taxon>
        <taxon>Mycobacteriales</taxon>
        <taxon>Nocardiaceae</taxon>
        <taxon>Nocardia</taxon>
    </lineage>
</organism>
<protein>
    <submittedName>
        <fullName evidence="1">Uncharacterized protein</fullName>
    </submittedName>
</protein>
<sequence length="145" mass="14421">MPHMFVGGDVFAPVAMTKNGSSAMGSYNQWTTVPAWTADTVGYPSSVVSGNALQVQSATASAQLSAAVVVAGAGTTASFQARLLVNGTVVATGAAVSGTGGTLLVSASVALQVGDLVTVETLHTVQLTSWQATISGGTSTFVRVT</sequence>
<proteinExistence type="predicted"/>
<dbReference type="EMBL" id="JAAXOM010000002">
    <property type="protein sequence ID" value="NKX87502.1"/>
    <property type="molecule type" value="Genomic_DNA"/>
</dbReference>
<dbReference type="Proteomes" id="UP000572007">
    <property type="component" value="Unassembled WGS sequence"/>
</dbReference>